<feature type="region of interest" description="Disordered" evidence="1">
    <location>
        <begin position="257"/>
        <end position="317"/>
    </location>
</feature>
<gene>
    <name evidence="2" type="ORF">MELLADRAFT_85082</name>
</gene>
<evidence type="ECO:0000313" key="2">
    <source>
        <dbReference type="EMBL" id="EGG08252.1"/>
    </source>
</evidence>
<name>F4RHK1_MELLP</name>
<dbReference type="AlphaFoldDB" id="F4RHK1"/>
<feature type="compositionally biased region" description="Low complexity" evidence="1">
    <location>
        <begin position="285"/>
        <end position="305"/>
    </location>
</feature>
<dbReference type="HOGENOM" id="CLU_052203_1_1_1"/>
<dbReference type="VEuPathDB" id="FungiDB:MELLADRAFT_85082"/>
<organism evidence="3">
    <name type="scientific">Melampsora larici-populina (strain 98AG31 / pathotype 3-4-7)</name>
    <name type="common">Poplar leaf rust fungus</name>
    <dbReference type="NCBI Taxonomy" id="747676"/>
    <lineage>
        <taxon>Eukaryota</taxon>
        <taxon>Fungi</taxon>
        <taxon>Dikarya</taxon>
        <taxon>Basidiomycota</taxon>
        <taxon>Pucciniomycotina</taxon>
        <taxon>Pucciniomycetes</taxon>
        <taxon>Pucciniales</taxon>
        <taxon>Melampsoraceae</taxon>
        <taxon>Melampsora</taxon>
    </lineage>
</organism>
<sequence>MADPTESTTHGLDLLGPFLIEAKTSGENGWRKEYRTYTTFIGCSGSPDKETLRYEIVARGFSQANFMLEAQHIYFLRGSFFPTTDAQTDDIIFFKASDRVLLNSEDAFVGDLVDVVGVTGVGIVCNITIVIEPARGGLMKNPKDENKPTTIVTVLHSNFHPPTKESAQFTAKYRIPPTPNLAGTPKILKIGREFQFHGFIKDYDSTNFRYIVIANKVSPTNGSKEYEVSSNGVKVKTEDTKPFNLVNKPKKFNPKDLKSSFKSSVTSTESESSPSLQFAPSDFGPESYQSASSSAAIPSGSSTSPEKVTPNEICIEA</sequence>
<feature type="compositionally biased region" description="Low complexity" evidence="1">
    <location>
        <begin position="260"/>
        <end position="275"/>
    </location>
</feature>
<proteinExistence type="predicted"/>
<keyword evidence="3" id="KW-1185">Reference proteome</keyword>
<reference evidence="3" key="1">
    <citation type="journal article" date="2011" name="Proc. Natl. Acad. Sci. U.S.A.">
        <title>Obligate biotrophy features unraveled by the genomic analysis of rust fungi.</title>
        <authorList>
            <person name="Duplessis S."/>
            <person name="Cuomo C.A."/>
            <person name="Lin Y.-C."/>
            <person name="Aerts A."/>
            <person name="Tisserant E."/>
            <person name="Veneault-Fourrey C."/>
            <person name="Joly D.L."/>
            <person name="Hacquard S."/>
            <person name="Amselem J."/>
            <person name="Cantarel B.L."/>
            <person name="Chiu R."/>
            <person name="Coutinho P.M."/>
            <person name="Feau N."/>
            <person name="Field M."/>
            <person name="Frey P."/>
            <person name="Gelhaye E."/>
            <person name="Goldberg J."/>
            <person name="Grabherr M.G."/>
            <person name="Kodira C.D."/>
            <person name="Kohler A."/>
            <person name="Kuees U."/>
            <person name="Lindquist E.A."/>
            <person name="Lucas S.M."/>
            <person name="Mago R."/>
            <person name="Mauceli E."/>
            <person name="Morin E."/>
            <person name="Murat C."/>
            <person name="Pangilinan J.L."/>
            <person name="Park R."/>
            <person name="Pearson M."/>
            <person name="Quesneville H."/>
            <person name="Rouhier N."/>
            <person name="Sakthikumar S."/>
            <person name="Salamov A.A."/>
            <person name="Schmutz J."/>
            <person name="Selles B."/>
            <person name="Shapiro H."/>
            <person name="Tanguay P."/>
            <person name="Tuskan G.A."/>
            <person name="Henrissat B."/>
            <person name="Van de Peer Y."/>
            <person name="Rouze P."/>
            <person name="Ellis J.G."/>
            <person name="Dodds P.N."/>
            <person name="Schein J.E."/>
            <person name="Zhong S."/>
            <person name="Hamelin R.C."/>
            <person name="Grigoriev I.V."/>
            <person name="Szabo L.J."/>
            <person name="Martin F."/>
        </authorList>
    </citation>
    <scope>NUCLEOTIDE SEQUENCE [LARGE SCALE GENOMIC DNA]</scope>
    <source>
        <strain evidence="3">98AG31 / pathotype 3-4-7</strain>
    </source>
</reference>
<accession>F4RHK1</accession>
<dbReference type="OrthoDB" id="2516518at2759"/>
<protein>
    <submittedName>
        <fullName evidence="2">Uncharacterized protein</fullName>
    </submittedName>
</protein>
<dbReference type="GeneID" id="18933715"/>
<dbReference type="RefSeq" id="XP_007408450.1">
    <property type="nucleotide sequence ID" value="XM_007408388.1"/>
</dbReference>
<dbReference type="InParanoid" id="F4RHK1"/>
<dbReference type="KEGG" id="mlr:MELLADRAFT_85082"/>
<evidence type="ECO:0000313" key="3">
    <source>
        <dbReference type="Proteomes" id="UP000001072"/>
    </source>
</evidence>
<dbReference type="Proteomes" id="UP000001072">
    <property type="component" value="Unassembled WGS sequence"/>
</dbReference>
<evidence type="ECO:0000256" key="1">
    <source>
        <dbReference type="SAM" id="MobiDB-lite"/>
    </source>
</evidence>
<dbReference type="EMBL" id="GL883101">
    <property type="protein sequence ID" value="EGG08252.1"/>
    <property type="molecule type" value="Genomic_DNA"/>
</dbReference>